<sequence length="154" mass="16785">MDFVSVSTNTSQIMRMTVALACLTTANAFEAVATEYNNNLLRVYANFVGIGQQNAQLVWAGSSSFPVARIQNKYIWVLDSDGNLILANAIPPNTYKYYVYASTSSSGGVWAQVSIQETAQTTINNEGKWPNVKGWINSATGELSFDASGRKNIL</sequence>
<organism evidence="2 3">
    <name type="scientific">Monosporascus ibericus</name>
    <dbReference type="NCBI Taxonomy" id="155417"/>
    <lineage>
        <taxon>Eukaryota</taxon>
        <taxon>Fungi</taxon>
        <taxon>Dikarya</taxon>
        <taxon>Ascomycota</taxon>
        <taxon>Pezizomycotina</taxon>
        <taxon>Sordariomycetes</taxon>
        <taxon>Xylariomycetidae</taxon>
        <taxon>Xylariales</taxon>
        <taxon>Xylariales incertae sedis</taxon>
        <taxon>Monosporascus</taxon>
    </lineage>
</organism>
<dbReference type="OrthoDB" id="4776535at2759"/>
<accession>A0A4Q4T704</accession>
<protein>
    <submittedName>
        <fullName evidence="2">Uncharacterized protein</fullName>
    </submittedName>
</protein>
<dbReference type="AlphaFoldDB" id="A0A4Q4T704"/>
<evidence type="ECO:0000256" key="1">
    <source>
        <dbReference type="SAM" id="SignalP"/>
    </source>
</evidence>
<dbReference type="Proteomes" id="UP000293360">
    <property type="component" value="Unassembled WGS sequence"/>
</dbReference>
<dbReference type="STRING" id="155417.A0A4Q4T704"/>
<name>A0A4Q4T704_9PEZI</name>
<comment type="caution">
    <text evidence="2">The sequence shown here is derived from an EMBL/GenBank/DDBJ whole genome shotgun (WGS) entry which is preliminary data.</text>
</comment>
<proteinExistence type="predicted"/>
<reference evidence="2 3" key="1">
    <citation type="submission" date="2018-06" db="EMBL/GenBank/DDBJ databases">
        <title>Complete Genomes of Monosporascus.</title>
        <authorList>
            <person name="Robinson A.J."/>
            <person name="Natvig D.O."/>
        </authorList>
    </citation>
    <scope>NUCLEOTIDE SEQUENCE [LARGE SCALE GENOMIC DNA]</scope>
    <source>
        <strain evidence="2 3">CBS 110550</strain>
    </source>
</reference>
<feature type="chain" id="PRO_5020789137" evidence="1">
    <location>
        <begin position="29"/>
        <end position="154"/>
    </location>
</feature>
<keyword evidence="1" id="KW-0732">Signal</keyword>
<dbReference type="EMBL" id="QJNU01000384">
    <property type="protein sequence ID" value="RYP00496.1"/>
    <property type="molecule type" value="Genomic_DNA"/>
</dbReference>
<keyword evidence="3" id="KW-1185">Reference proteome</keyword>
<evidence type="ECO:0000313" key="3">
    <source>
        <dbReference type="Proteomes" id="UP000293360"/>
    </source>
</evidence>
<evidence type="ECO:0000313" key="2">
    <source>
        <dbReference type="EMBL" id="RYP00496.1"/>
    </source>
</evidence>
<gene>
    <name evidence="2" type="ORF">DL764_006488</name>
</gene>
<feature type="signal peptide" evidence="1">
    <location>
        <begin position="1"/>
        <end position="28"/>
    </location>
</feature>